<keyword evidence="6" id="KW-1185">Reference proteome</keyword>
<reference evidence="5 6" key="1">
    <citation type="submission" date="2022-07" db="EMBL/GenBank/DDBJ databases">
        <title>Genome Analysis of Selected Gammaproteobacteria from Nigerian Food snails.</title>
        <authorList>
            <person name="Okafor A.C."/>
        </authorList>
    </citation>
    <scope>NUCLEOTIDE SEQUENCE [LARGE SCALE GENOMIC DNA]</scope>
    <source>
        <strain evidence="5 6">Awg 2</strain>
    </source>
</reference>
<gene>
    <name evidence="5" type="ORF">NNO07_27345</name>
</gene>
<feature type="domain" description="NodB homology" evidence="4">
    <location>
        <begin position="187"/>
        <end position="372"/>
    </location>
</feature>
<keyword evidence="2" id="KW-0378">Hydrolase</keyword>
<feature type="signal peptide" evidence="3">
    <location>
        <begin position="1"/>
        <end position="23"/>
    </location>
</feature>
<dbReference type="RefSeq" id="WP_271472573.1">
    <property type="nucleotide sequence ID" value="NZ_JANEWF010000066.1"/>
</dbReference>
<dbReference type="CDD" id="cd10917">
    <property type="entry name" value="CE4_NodB_like_6s_7s"/>
    <property type="match status" value="1"/>
</dbReference>
<name>A0ABT4YDF6_METRE</name>
<keyword evidence="3" id="KW-0732">Signal</keyword>
<feature type="chain" id="PRO_5046350678" evidence="3">
    <location>
        <begin position="24"/>
        <end position="403"/>
    </location>
</feature>
<dbReference type="SUPFAM" id="SSF88713">
    <property type="entry name" value="Glycoside hydrolase/deacetylase"/>
    <property type="match status" value="1"/>
</dbReference>
<sequence length="403" mass="46020">MLRRFCRLPLLSFLISYASWGHAAGPVALATIDRATWPQLVSSETEFDIASRAEILMFGKTLLETEALNPAQLRERLGTKSLDEKSVEQVRHRFWSKLLENYRAASKHCGSKPFCLQIESLGEFRQKLEFFSVEPASPYFSWSLASRKFHEAYLNEQLRLAALFPSINSEIARFDDSELNGDELADRQFMLSFDDGPTAPAGNTDKLTNILRENGLHATFFILGSNLQARLNKTSEQEVRKLYEGQCIALHGWEHRSHAKWDDWLHSVSRTSALVKDFSPDSYLPLFRPPYGQRRADAHETLAPQGIAISLWNIDSQDWNRTMSADKAEHRVQTLMLLWRRGTILFHDIHTKAVGAVPNLISTNRLNGVQWIDCHEKLRNSLSSAKKNQAANLELFARNEHEN</sequence>
<dbReference type="Pfam" id="PF01522">
    <property type="entry name" value="Polysacc_deac_1"/>
    <property type="match status" value="1"/>
</dbReference>
<protein>
    <submittedName>
        <fullName evidence="5">Polysaccharide deacetylase family protein</fullName>
    </submittedName>
</protein>
<organism evidence="5 6">
    <name type="scientific">Metapseudomonas resinovorans</name>
    <name type="common">Pseudomonas resinovorans</name>
    <dbReference type="NCBI Taxonomy" id="53412"/>
    <lineage>
        <taxon>Bacteria</taxon>
        <taxon>Pseudomonadati</taxon>
        <taxon>Pseudomonadota</taxon>
        <taxon>Gammaproteobacteria</taxon>
        <taxon>Pseudomonadales</taxon>
        <taxon>Pseudomonadaceae</taxon>
        <taxon>Metapseudomonas</taxon>
    </lineage>
</organism>
<dbReference type="InterPro" id="IPR002509">
    <property type="entry name" value="NODB_dom"/>
</dbReference>
<evidence type="ECO:0000256" key="2">
    <source>
        <dbReference type="ARBA" id="ARBA00022801"/>
    </source>
</evidence>
<evidence type="ECO:0000256" key="3">
    <source>
        <dbReference type="SAM" id="SignalP"/>
    </source>
</evidence>
<dbReference type="Gene3D" id="3.20.20.370">
    <property type="entry name" value="Glycoside hydrolase/deacetylase"/>
    <property type="match status" value="1"/>
</dbReference>
<comment type="caution">
    <text evidence="5">The sequence shown here is derived from an EMBL/GenBank/DDBJ whole genome shotgun (WGS) entry which is preliminary data.</text>
</comment>
<dbReference type="InterPro" id="IPR050248">
    <property type="entry name" value="Polysacc_deacetylase_ArnD"/>
</dbReference>
<dbReference type="PANTHER" id="PTHR10587:SF133">
    <property type="entry name" value="CHITIN DEACETYLASE 1-RELATED"/>
    <property type="match status" value="1"/>
</dbReference>
<evidence type="ECO:0000259" key="4">
    <source>
        <dbReference type="PROSITE" id="PS51677"/>
    </source>
</evidence>
<dbReference type="EMBL" id="JANEWF010000066">
    <property type="protein sequence ID" value="MDA8486793.1"/>
    <property type="molecule type" value="Genomic_DNA"/>
</dbReference>
<evidence type="ECO:0000256" key="1">
    <source>
        <dbReference type="ARBA" id="ARBA00022723"/>
    </source>
</evidence>
<dbReference type="PANTHER" id="PTHR10587">
    <property type="entry name" value="GLYCOSYL TRANSFERASE-RELATED"/>
    <property type="match status" value="1"/>
</dbReference>
<dbReference type="InterPro" id="IPR011330">
    <property type="entry name" value="Glyco_hydro/deAcase_b/a-brl"/>
</dbReference>
<evidence type="ECO:0000313" key="6">
    <source>
        <dbReference type="Proteomes" id="UP001211689"/>
    </source>
</evidence>
<proteinExistence type="predicted"/>
<dbReference type="Proteomes" id="UP001211689">
    <property type="component" value="Unassembled WGS sequence"/>
</dbReference>
<evidence type="ECO:0000313" key="5">
    <source>
        <dbReference type="EMBL" id="MDA8486793.1"/>
    </source>
</evidence>
<keyword evidence="1" id="KW-0479">Metal-binding</keyword>
<dbReference type="PROSITE" id="PS51677">
    <property type="entry name" value="NODB"/>
    <property type="match status" value="1"/>
</dbReference>
<accession>A0ABT4YDF6</accession>